<comment type="function">
    <text evidence="4">Non-catalytic component of the proteasome.</text>
</comment>
<dbReference type="Proteomes" id="UP000593567">
    <property type="component" value="Unassembled WGS sequence"/>
</dbReference>
<accession>A0A7J7JLX7</accession>
<dbReference type="OrthoDB" id="7854943at2759"/>
<evidence type="ECO:0000313" key="5">
    <source>
        <dbReference type="EMBL" id="KAF6027362.1"/>
    </source>
</evidence>
<dbReference type="Gene3D" id="3.60.20.10">
    <property type="entry name" value="Glutamine Phosphoribosylpyrophosphate, subunit 1, domain 1"/>
    <property type="match status" value="1"/>
</dbReference>
<dbReference type="CDD" id="cd03760">
    <property type="entry name" value="proteasome_beta_type_4"/>
    <property type="match status" value="1"/>
</dbReference>
<dbReference type="SUPFAM" id="SSF56235">
    <property type="entry name" value="N-terminal nucleophile aminohydrolases (Ntn hydrolases)"/>
    <property type="match status" value="1"/>
</dbReference>
<dbReference type="FunFam" id="3.60.20.10:FF:000014">
    <property type="entry name" value="Proteasome subunit beta type-7"/>
    <property type="match status" value="1"/>
</dbReference>
<sequence length="258" mass="28670">MANMNECVSPFWQNGPAPGAFYNFPNYKSPTVTTHKPSKHTMNPTSSGTSVLAMKFKGGVIVAADTLGSYGSMAMFRDVDRLIKVNNTTVLGAGGDIADFQYLQHVIEERVLEEDCLNDGFHYTPKSLYSWLTRVMYYRRSKFDPLWNTVIVAGLENGEPFLGQIDKIGCAFTAPALASGFGAYIALPLLREAVEKKPDMSVEEAQEHMDKCLKTLFYRDCRALNRYKIAIVTAEGARIEGPRTSKTDFSTANMIKGY</sequence>
<dbReference type="PIRSF" id="PIRSF001213">
    <property type="entry name" value="Psome_endopept_beta"/>
    <property type="match status" value="1"/>
</dbReference>
<gene>
    <name evidence="5" type="ORF">EB796_014329</name>
</gene>
<comment type="subcellular location">
    <subcellularLocation>
        <location evidence="4">Cytoplasm</location>
    </subcellularLocation>
    <subcellularLocation>
        <location evidence="4">Nucleus</location>
    </subcellularLocation>
</comment>
<organism evidence="5 6">
    <name type="scientific">Bugula neritina</name>
    <name type="common">Brown bryozoan</name>
    <name type="synonym">Sertularia neritina</name>
    <dbReference type="NCBI Taxonomy" id="10212"/>
    <lineage>
        <taxon>Eukaryota</taxon>
        <taxon>Metazoa</taxon>
        <taxon>Spiralia</taxon>
        <taxon>Lophotrochozoa</taxon>
        <taxon>Bryozoa</taxon>
        <taxon>Gymnolaemata</taxon>
        <taxon>Cheilostomatida</taxon>
        <taxon>Flustrina</taxon>
        <taxon>Buguloidea</taxon>
        <taxon>Bugulidae</taxon>
        <taxon>Bugula</taxon>
    </lineage>
</organism>
<evidence type="ECO:0000256" key="3">
    <source>
        <dbReference type="ARBA" id="ARBA00023242"/>
    </source>
</evidence>
<dbReference type="PROSITE" id="PS00854">
    <property type="entry name" value="PROTEASOME_BETA_1"/>
    <property type="match status" value="1"/>
</dbReference>
<name>A0A7J7JLX7_BUGNE</name>
<keyword evidence="1 4" id="KW-0963">Cytoplasm</keyword>
<dbReference type="PANTHER" id="PTHR32194:SF6">
    <property type="entry name" value="PROTEASOME SUBUNIT BETA"/>
    <property type="match status" value="1"/>
</dbReference>
<keyword evidence="3 4" id="KW-0539">Nucleus</keyword>
<dbReference type="InterPro" id="IPR001353">
    <property type="entry name" value="Proteasome_sua/b"/>
</dbReference>
<evidence type="ECO:0000256" key="4">
    <source>
        <dbReference type="PIRNR" id="PIRNR001213"/>
    </source>
</evidence>
<evidence type="ECO:0000256" key="2">
    <source>
        <dbReference type="ARBA" id="ARBA00022942"/>
    </source>
</evidence>
<dbReference type="InterPro" id="IPR016050">
    <property type="entry name" value="Proteasome_bsu_CS"/>
</dbReference>
<dbReference type="Pfam" id="PF00227">
    <property type="entry name" value="Proteasome"/>
    <property type="match status" value="1"/>
</dbReference>
<dbReference type="InterPro" id="IPR029055">
    <property type="entry name" value="Ntn_hydrolases_N"/>
</dbReference>
<dbReference type="AlphaFoldDB" id="A0A7J7JLX7"/>
<dbReference type="PANTHER" id="PTHR32194">
    <property type="entry name" value="METALLOPROTEASE TLDD"/>
    <property type="match status" value="1"/>
</dbReference>
<reference evidence="5" key="1">
    <citation type="submission" date="2020-06" db="EMBL/GenBank/DDBJ databases">
        <title>Draft genome of Bugula neritina, a colonial animal packing powerful symbionts and potential medicines.</title>
        <authorList>
            <person name="Rayko M."/>
        </authorList>
    </citation>
    <scope>NUCLEOTIDE SEQUENCE [LARGE SCALE GENOMIC DNA]</scope>
    <source>
        <strain evidence="5">Kwan_BN1</strain>
    </source>
</reference>
<keyword evidence="2 4" id="KW-0647">Proteasome</keyword>
<dbReference type="InterPro" id="IPR023333">
    <property type="entry name" value="Proteasome_suB-type"/>
</dbReference>
<keyword evidence="6" id="KW-1185">Reference proteome</keyword>
<dbReference type="PROSITE" id="PS51476">
    <property type="entry name" value="PROTEASOME_BETA_2"/>
    <property type="match status" value="1"/>
</dbReference>
<dbReference type="GO" id="GO:0019774">
    <property type="term" value="C:proteasome core complex, beta-subunit complex"/>
    <property type="evidence" value="ECO:0007669"/>
    <property type="project" value="UniProtKB-UniRule"/>
</dbReference>
<comment type="similarity">
    <text evidence="4">Belongs to the peptidase T1B family.</text>
</comment>
<dbReference type="InterPro" id="IPR016295">
    <property type="entry name" value="Proteasome_beta4"/>
</dbReference>
<dbReference type="GO" id="GO:0051603">
    <property type="term" value="P:proteolysis involved in protein catabolic process"/>
    <property type="evidence" value="ECO:0007669"/>
    <property type="project" value="InterPro"/>
</dbReference>
<evidence type="ECO:0000313" key="6">
    <source>
        <dbReference type="Proteomes" id="UP000593567"/>
    </source>
</evidence>
<dbReference type="GO" id="GO:0005737">
    <property type="term" value="C:cytoplasm"/>
    <property type="evidence" value="ECO:0007669"/>
    <property type="project" value="UniProtKB-SubCell"/>
</dbReference>
<protein>
    <recommendedName>
        <fullName evidence="4">Proteasome subunit beta</fullName>
    </recommendedName>
</protein>
<dbReference type="EMBL" id="VXIV02002103">
    <property type="protein sequence ID" value="KAF6027362.1"/>
    <property type="molecule type" value="Genomic_DNA"/>
</dbReference>
<comment type="caution">
    <text evidence="5">The sequence shown here is derived from an EMBL/GenBank/DDBJ whole genome shotgun (WGS) entry which is preliminary data.</text>
</comment>
<evidence type="ECO:0000256" key="1">
    <source>
        <dbReference type="ARBA" id="ARBA00022490"/>
    </source>
</evidence>
<dbReference type="GO" id="GO:0005634">
    <property type="term" value="C:nucleus"/>
    <property type="evidence" value="ECO:0007669"/>
    <property type="project" value="UniProtKB-SubCell"/>
</dbReference>
<proteinExistence type="inferred from homology"/>